<reference evidence="1 2" key="1">
    <citation type="submission" date="2016-10" db="EMBL/GenBank/DDBJ databases">
        <authorList>
            <person name="de Groot N.N."/>
        </authorList>
    </citation>
    <scope>NUCLEOTIDE SEQUENCE [LARGE SCALE GENOMIC DNA]</scope>
    <source>
        <strain evidence="1 2">L 420-91</strain>
    </source>
</reference>
<accession>A0A1G8ETP0</accession>
<organism evidence="1 2">
    <name type="scientific">Aneurinibacillus thermoaerophilus</name>
    <dbReference type="NCBI Taxonomy" id="143495"/>
    <lineage>
        <taxon>Bacteria</taxon>
        <taxon>Bacillati</taxon>
        <taxon>Bacillota</taxon>
        <taxon>Bacilli</taxon>
        <taxon>Bacillales</taxon>
        <taxon>Paenibacillaceae</taxon>
        <taxon>Aneurinibacillus group</taxon>
        <taxon>Aneurinibacillus</taxon>
    </lineage>
</organism>
<dbReference type="AlphaFoldDB" id="A0A1G8ETP0"/>
<dbReference type="Pfam" id="PF04860">
    <property type="entry name" value="Phage_portal"/>
    <property type="match status" value="1"/>
</dbReference>
<dbReference type="InterPro" id="IPR006944">
    <property type="entry name" value="Phage/GTA_portal"/>
</dbReference>
<dbReference type="Proteomes" id="UP000198956">
    <property type="component" value="Unassembled WGS sequence"/>
</dbReference>
<dbReference type="NCBIfam" id="TIGR01537">
    <property type="entry name" value="portal_HK97"/>
    <property type="match status" value="1"/>
</dbReference>
<gene>
    <name evidence="1" type="ORF">SAMN04489735_104822</name>
</gene>
<name>A0A1G8ETP0_ANETH</name>
<protein>
    <submittedName>
        <fullName evidence="1">Phage portal protein, HK97 family</fullName>
    </submittedName>
</protein>
<sequence>MKFPSLSRIFKPFLSVRSSISDWARGQDAAEIITANENNSMQIAAVYACVRILSETIASLPLNVYRHLDYGKEKAKDHPLYDVLHNVANEEMTAFTYRETIQAHILLWGNGYSEIEYDKGGRIRGLWPLLPDRTKPVREPGTKKLYYETTIGGQKIRLPSDRVLHIPGFGFDGLVGYSPIQLAKKSFELAMYAEKFGTDFFKNGTNVGAVVTHPGKLGDDAFNRLKKSLEEKYEGLGKAHRMMLLEEGMTFAKNMIPPNDAQFLETRKFQISEIARFFRVPPHMLADLERATFSNIEHQSIEFVTHTIRPWLVRWEQQMQKDLFTEEERKSFFVSHVIDGLLRGDIKSRYEAYSIGRQNGWLSADDIRELEDMNPLPDGQGKVYLLPLNMVPAQYVIDGPDTQIDDPNGAQEERSQRIKHEAQLRRLRQRKIHEIRSRSKKNYQKMFARAYKRIAEKEADDILHKAKESFQQRNIDLFNLWLGEYYEDFQGYFEEEMMPVVLSFADIIVQSVADELEVEEEVSLQTFIAAIVASMALRYIAKSQKRIAKTIDDGLANSMDLVEAIEKETKRWKEKRPEQEAKRESTRAANAIAKAAYKKYGVRELVWVTSSGEVCDFCKRLDGKVIGIDQAFVAAGEDVVGHPDEMPLKPKTNITHPPLHDGCECDIVANR</sequence>
<evidence type="ECO:0000313" key="2">
    <source>
        <dbReference type="Proteomes" id="UP000198956"/>
    </source>
</evidence>
<evidence type="ECO:0000313" key="1">
    <source>
        <dbReference type="EMBL" id="SDH73214.1"/>
    </source>
</evidence>
<dbReference type="EMBL" id="FNDE01000048">
    <property type="protein sequence ID" value="SDH73214.1"/>
    <property type="molecule type" value="Genomic_DNA"/>
</dbReference>
<proteinExistence type="predicted"/>
<dbReference type="RefSeq" id="WP_175493668.1">
    <property type="nucleotide sequence ID" value="NZ_FNDE01000048.1"/>
</dbReference>
<dbReference type="InterPro" id="IPR006427">
    <property type="entry name" value="Portal_HK97"/>
</dbReference>